<dbReference type="AlphaFoldDB" id="A0A4W5PS26"/>
<name>A0A4W5PS26_9TELE</name>
<reference evidence="2" key="1">
    <citation type="submission" date="2018-06" db="EMBL/GenBank/DDBJ databases">
        <title>Genome assembly of Danube salmon.</title>
        <authorList>
            <person name="Macqueen D.J."/>
            <person name="Gundappa M.K."/>
        </authorList>
    </citation>
    <scope>NUCLEOTIDE SEQUENCE [LARGE SCALE GENOMIC DNA]</scope>
</reference>
<sequence length="208" mass="23597">MLNVSIQEEVHAKSRLLENTQGKVGHIFMQKKCQINDLSTKMHVPELHLSCICIAFADSVNTLCTVTDLSLYGHFKWCSPDVMPQLKVAKLEIQDLQAEFELERNDYLATIRRQVGEGQLLQSLLERMAPLVRRDCNYSNLDRLRKEATWDDDSVTWRLPDVLVQKTALPSAVAASAQRLSVCMSSAADTGESFQQFTQHPRGMVRFT</sequence>
<evidence type="ECO:0000313" key="1">
    <source>
        <dbReference type="Ensembl" id="ENSHHUP00000067536.1"/>
    </source>
</evidence>
<dbReference type="Proteomes" id="UP000314982">
    <property type="component" value="Unassembled WGS sequence"/>
</dbReference>
<reference evidence="1" key="3">
    <citation type="submission" date="2025-09" db="UniProtKB">
        <authorList>
            <consortium name="Ensembl"/>
        </authorList>
    </citation>
    <scope>IDENTIFICATION</scope>
</reference>
<dbReference type="GeneTree" id="ENSGT00940000158776"/>
<reference evidence="1" key="2">
    <citation type="submission" date="2025-08" db="UniProtKB">
        <authorList>
            <consortium name="Ensembl"/>
        </authorList>
    </citation>
    <scope>IDENTIFICATION</scope>
</reference>
<organism evidence="1 2">
    <name type="scientific">Hucho hucho</name>
    <name type="common">huchen</name>
    <dbReference type="NCBI Taxonomy" id="62062"/>
    <lineage>
        <taxon>Eukaryota</taxon>
        <taxon>Metazoa</taxon>
        <taxon>Chordata</taxon>
        <taxon>Craniata</taxon>
        <taxon>Vertebrata</taxon>
        <taxon>Euteleostomi</taxon>
        <taxon>Actinopterygii</taxon>
        <taxon>Neopterygii</taxon>
        <taxon>Teleostei</taxon>
        <taxon>Protacanthopterygii</taxon>
        <taxon>Salmoniformes</taxon>
        <taxon>Salmonidae</taxon>
        <taxon>Salmoninae</taxon>
        <taxon>Hucho</taxon>
    </lineage>
</organism>
<protein>
    <submittedName>
        <fullName evidence="1">Uncharacterized protein</fullName>
    </submittedName>
</protein>
<proteinExistence type="predicted"/>
<evidence type="ECO:0000313" key="2">
    <source>
        <dbReference type="Proteomes" id="UP000314982"/>
    </source>
</evidence>
<dbReference type="Ensembl" id="ENSHHUT00000069810.1">
    <property type="protein sequence ID" value="ENSHHUP00000067536.1"/>
    <property type="gene ID" value="ENSHHUG00000039806.1"/>
</dbReference>
<keyword evidence="2" id="KW-1185">Reference proteome</keyword>
<accession>A0A4W5PS26</accession>